<evidence type="ECO:0000313" key="3">
    <source>
        <dbReference type="Proteomes" id="UP000601223"/>
    </source>
</evidence>
<feature type="transmembrane region" description="Helical" evidence="1">
    <location>
        <begin position="21"/>
        <end position="39"/>
    </location>
</feature>
<keyword evidence="1" id="KW-1133">Transmembrane helix</keyword>
<reference evidence="2 3" key="1">
    <citation type="submission" date="2021-01" db="EMBL/GenBank/DDBJ databases">
        <title>Whole genome shotgun sequence of Catellatospora bangladeshensis NBRC 107357.</title>
        <authorList>
            <person name="Komaki H."/>
            <person name="Tamura T."/>
        </authorList>
    </citation>
    <scope>NUCLEOTIDE SEQUENCE [LARGE SCALE GENOMIC DNA]</scope>
    <source>
        <strain evidence="2 3">NBRC 107357</strain>
    </source>
</reference>
<feature type="transmembrane region" description="Helical" evidence="1">
    <location>
        <begin position="71"/>
        <end position="94"/>
    </location>
</feature>
<evidence type="ECO:0000313" key="2">
    <source>
        <dbReference type="EMBL" id="GIF83952.1"/>
    </source>
</evidence>
<keyword evidence="1" id="KW-0812">Transmembrane</keyword>
<feature type="transmembrane region" description="Helical" evidence="1">
    <location>
        <begin position="45"/>
        <end position="64"/>
    </location>
</feature>
<dbReference type="AlphaFoldDB" id="A0A8J3NKD1"/>
<protein>
    <submittedName>
        <fullName evidence="2">Uncharacterized protein</fullName>
    </submittedName>
</protein>
<name>A0A8J3NKD1_9ACTN</name>
<evidence type="ECO:0000256" key="1">
    <source>
        <dbReference type="SAM" id="Phobius"/>
    </source>
</evidence>
<dbReference type="EMBL" id="BONF01000032">
    <property type="protein sequence ID" value="GIF83952.1"/>
    <property type="molecule type" value="Genomic_DNA"/>
</dbReference>
<dbReference type="Proteomes" id="UP000601223">
    <property type="component" value="Unassembled WGS sequence"/>
</dbReference>
<comment type="caution">
    <text evidence="2">The sequence shown here is derived from an EMBL/GenBank/DDBJ whole genome shotgun (WGS) entry which is preliminary data.</text>
</comment>
<gene>
    <name evidence="2" type="ORF">Cba03nite_53010</name>
</gene>
<sequence length="130" mass="13550">MTRIADDPRPWGRLPRRAWPPVLVLLAGGAVLTLVLLDVPGVVRAAPVLAYLAVVPGAACVRLLRLPDRPLGLLLGVGVSLALGLLVSQAMVYLRLWSPLRGLAALVAVASLAACAELLRSLRPAAGRAS</sequence>
<keyword evidence="1" id="KW-0472">Membrane</keyword>
<accession>A0A8J3NKD1</accession>
<proteinExistence type="predicted"/>
<organism evidence="2 3">
    <name type="scientific">Catellatospora bangladeshensis</name>
    <dbReference type="NCBI Taxonomy" id="310355"/>
    <lineage>
        <taxon>Bacteria</taxon>
        <taxon>Bacillati</taxon>
        <taxon>Actinomycetota</taxon>
        <taxon>Actinomycetes</taxon>
        <taxon>Micromonosporales</taxon>
        <taxon>Micromonosporaceae</taxon>
        <taxon>Catellatospora</taxon>
    </lineage>
</organism>
<keyword evidence="3" id="KW-1185">Reference proteome</keyword>
<feature type="transmembrane region" description="Helical" evidence="1">
    <location>
        <begin position="100"/>
        <end position="119"/>
    </location>
</feature>
<dbReference type="RefSeq" id="WP_203751470.1">
    <property type="nucleotide sequence ID" value="NZ_BONF01000032.1"/>
</dbReference>